<dbReference type="PANTHER" id="PTHR39210">
    <property type="entry name" value="HEPARIN-SULFATE LYASE"/>
    <property type="match status" value="1"/>
</dbReference>
<dbReference type="Gene3D" id="1.50.10.100">
    <property type="entry name" value="Chondroitin AC/alginate lyase"/>
    <property type="match status" value="1"/>
</dbReference>
<feature type="domain" description="Heparinase II N-terminal" evidence="7">
    <location>
        <begin position="115"/>
        <end position="382"/>
    </location>
</feature>
<protein>
    <submittedName>
        <fullName evidence="8">Heparinase II/III-like protein</fullName>
    </submittedName>
</protein>
<dbReference type="Pfam" id="PF16332">
    <property type="entry name" value="DUF4962"/>
    <property type="match status" value="1"/>
</dbReference>
<comment type="subcellular location">
    <subcellularLocation>
        <location evidence="1">Periplasm</location>
    </subcellularLocation>
</comment>
<dbReference type="GO" id="GO:0042597">
    <property type="term" value="C:periplasmic space"/>
    <property type="evidence" value="ECO:0007669"/>
    <property type="project" value="UniProtKB-SubCell"/>
</dbReference>
<dbReference type="AlphaFoldDB" id="A0A1D8ATI5"/>
<dbReference type="InterPro" id="IPR032518">
    <property type="entry name" value="HepII_N"/>
</dbReference>
<reference evidence="8 9" key="1">
    <citation type="submission" date="2016-06" db="EMBL/GenBank/DDBJ databases">
        <title>Three novel species with peptidoglycan cell walls form the new genus Lacunisphaera gen. nov. in the family Opitutaceae of the verrucomicrobial subdivision 4.</title>
        <authorList>
            <person name="Rast P."/>
            <person name="Gloeckner I."/>
            <person name="Jogler M."/>
            <person name="Boedeker C."/>
            <person name="Jeske O."/>
            <person name="Wiegand S."/>
            <person name="Reinhardt R."/>
            <person name="Schumann P."/>
            <person name="Rohde M."/>
            <person name="Spring S."/>
            <person name="Gloeckner F.O."/>
            <person name="Jogler C."/>
        </authorList>
    </citation>
    <scope>NUCLEOTIDE SEQUENCE [LARGE SCALE GENOMIC DNA]</scope>
    <source>
        <strain evidence="8 9">IG16b</strain>
    </source>
</reference>
<keyword evidence="3" id="KW-0574">Periplasm</keyword>
<evidence type="ECO:0000256" key="1">
    <source>
        <dbReference type="ARBA" id="ARBA00004418"/>
    </source>
</evidence>
<dbReference type="KEGG" id="obg:Verru16b_01262"/>
<evidence type="ECO:0000256" key="5">
    <source>
        <dbReference type="SAM" id="SignalP"/>
    </source>
</evidence>
<gene>
    <name evidence="8" type="ORF">Verru16b_01262</name>
</gene>
<dbReference type="STRING" id="1838286.Verru16b_01262"/>
<organism evidence="8 9">
    <name type="scientific">Lacunisphaera limnophila</name>
    <dbReference type="NCBI Taxonomy" id="1838286"/>
    <lineage>
        <taxon>Bacteria</taxon>
        <taxon>Pseudomonadati</taxon>
        <taxon>Verrucomicrobiota</taxon>
        <taxon>Opitutia</taxon>
        <taxon>Opitutales</taxon>
        <taxon>Opitutaceae</taxon>
        <taxon>Lacunisphaera</taxon>
    </lineage>
</organism>
<evidence type="ECO:0000313" key="8">
    <source>
        <dbReference type="EMBL" id="AOS44201.1"/>
    </source>
</evidence>
<dbReference type="PANTHER" id="PTHR39210:SF1">
    <property type="entry name" value="HEPARIN-SULFATE LYASE"/>
    <property type="match status" value="1"/>
</dbReference>
<dbReference type="InterPro" id="IPR008929">
    <property type="entry name" value="Chondroitin_lyas"/>
</dbReference>
<dbReference type="OrthoDB" id="9772435at2"/>
<dbReference type="RefSeq" id="WP_069961479.1">
    <property type="nucleotide sequence ID" value="NZ_CP016094.1"/>
</dbReference>
<accession>A0A1D8ATI5</accession>
<dbReference type="Pfam" id="PF07940">
    <property type="entry name" value="Hepar_II_III_C"/>
    <property type="match status" value="1"/>
</dbReference>
<evidence type="ECO:0000259" key="6">
    <source>
        <dbReference type="Pfam" id="PF07940"/>
    </source>
</evidence>
<dbReference type="Proteomes" id="UP000095228">
    <property type="component" value="Chromosome"/>
</dbReference>
<name>A0A1D8ATI5_9BACT</name>
<keyword evidence="4" id="KW-0456">Lyase</keyword>
<keyword evidence="2 5" id="KW-0732">Signal</keyword>
<evidence type="ECO:0000256" key="3">
    <source>
        <dbReference type="ARBA" id="ARBA00022764"/>
    </source>
</evidence>
<dbReference type="Gene3D" id="2.70.98.70">
    <property type="match status" value="1"/>
</dbReference>
<dbReference type="GO" id="GO:0016829">
    <property type="term" value="F:lyase activity"/>
    <property type="evidence" value="ECO:0007669"/>
    <property type="project" value="UniProtKB-KW"/>
</dbReference>
<feature type="domain" description="Heparinase II/III-like C-terminal" evidence="6">
    <location>
        <begin position="427"/>
        <end position="600"/>
    </location>
</feature>
<dbReference type="SUPFAM" id="SSF48230">
    <property type="entry name" value="Chondroitin AC/alginate lyase"/>
    <property type="match status" value="1"/>
</dbReference>
<evidence type="ECO:0000259" key="7">
    <source>
        <dbReference type="Pfam" id="PF16332"/>
    </source>
</evidence>
<dbReference type="InterPro" id="IPR012480">
    <property type="entry name" value="Hepar_II_III_C"/>
</dbReference>
<evidence type="ECO:0000313" key="9">
    <source>
        <dbReference type="Proteomes" id="UP000095228"/>
    </source>
</evidence>
<proteinExistence type="predicted"/>
<sequence>MRSLRRTAFLLWGLSALWGPWAQAATEPASIVPAAAPRTNVLAGRHDAFRAYCTTGEGAKAFAKLKADLDAKYLALPFPAEPVTYGDPAPSKRTSAMADQWRAVQDTCGVISAVAEAASLCWIVTGEEKYLTKARDFLLGAAAWHFAPDWKSGAVVGATDIYYNDEAHFRLWRKLPLVYDQLRDQLTPAEKSAILAHFRERGRRSVEWIEHEGNISQITRNSIAADLSSHPVRFMPMTGLTALALWDDLPEARDWWTYAYQFYRDQFSPWGGDDGGWGEGTAYWRGTFEHAAFQDALLALGDPAAYASPFWRNSPLFAVYHVQPYLHTTFGDTSNAGRFNLEPVIADYMEHLARVQQNGFLRTYAELCTDRRPRPIDKGLDDLSRTYPTAAEFLVRNFIASAYPLPAARPLNEPSRQAQGPEPVAGLPPQRHFADVGWVSLHSALGDPANDIHVTFKSSPYGSFSHSHADQNSFILNAYGEGLAINSAYREFHNSPHHRDWTRQTISKNTLLIDGLGQKAQSKDATGRITRFETGDRYVLTTGDATAAYQTLQPKGRVQRVTRDLVFIDQRYLVLRDRVELATPGKLSWLLHGEKGIEWLGDNRLHLEGSGGQTALQVKLVSPGVAWQATVTDRFPVPVDPKYASGEISGSYLTGKWHNQTHLTLESTAPAQTYTVYAVLFPYRSVSPEGAPLRLAFVDATLTPDGSLAITHGGTEILLTLTDDSIQLR</sequence>
<dbReference type="EMBL" id="CP016094">
    <property type="protein sequence ID" value="AOS44201.1"/>
    <property type="molecule type" value="Genomic_DNA"/>
</dbReference>
<evidence type="ECO:0000256" key="4">
    <source>
        <dbReference type="ARBA" id="ARBA00023239"/>
    </source>
</evidence>
<feature type="signal peptide" evidence="5">
    <location>
        <begin position="1"/>
        <end position="24"/>
    </location>
</feature>
<evidence type="ECO:0000256" key="2">
    <source>
        <dbReference type="ARBA" id="ARBA00022729"/>
    </source>
</evidence>
<feature type="chain" id="PRO_5009105110" evidence="5">
    <location>
        <begin position="25"/>
        <end position="729"/>
    </location>
</feature>
<keyword evidence="9" id="KW-1185">Reference proteome</keyword>